<dbReference type="EMBL" id="KP795575">
    <property type="protein sequence ID" value="AKN38346.1"/>
    <property type="molecule type" value="Genomic_DNA"/>
</dbReference>
<reference evidence="4" key="1">
    <citation type="journal article" date="2015" name="MBio">
        <title>Eco-Evolutionary Dynamics of Episomes among Ecologically Cohesive Bacterial Populations.</title>
        <authorList>
            <person name="Xue H."/>
            <person name="Cordero O.X."/>
            <person name="Camas F.M."/>
            <person name="Trimble W."/>
            <person name="Meyer F."/>
            <person name="Guglielmini J."/>
            <person name="Rocha E.P."/>
            <person name="Polz M.F."/>
        </authorList>
    </citation>
    <scope>NUCLEOTIDE SEQUENCE</scope>
    <source>
        <strain evidence="5">1F_146</strain>
        <strain evidence="6">FF_268</strain>
        <strain evidence="4">FF_59</strain>
    </source>
</reference>
<dbReference type="InterPro" id="IPR014126">
    <property type="entry name" value="TraK_Ftype"/>
</dbReference>
<sequence>MNLYEQSFTPSQQWHPYFLSIALWVVFFIPSFALAENAAMVSYEFDEGDTIPLSLSSINVNRLLVNNDRIISIVCPKGFCTSTGNQKDASGSITLKINLPLPFTAHLTTEKGRLFALFITPKATPSLVTEFVWSQNYKEQQSPIEQAADYPAAMTALTKAMIRFVHDGAPIAGFKRHDVDPKTLPKDEASLAIIPQTVFVGRHYSGVVYQLKNQSRSDMALTTAQFYSYSARSAALDAYQLKPGQTTTLYLITGGGATHAR</sequence>
<dbReference type="Pfam" id="PF06586">
    <property type="entry name" value="TraK_N"/>
    <property type="match status" value="1"/>
</dbReference>
<feature type="transmembrane region" description="Helical" evidence="1">
    <location>
        <begin position="14"/>
        <end position="35"/>
    </location>
</feature>
<accession>A0A0H3ZPM8</accession>
<feature type="domain" description="TraK N-terminal" evidence="2">
    <location>
        <begin position="45"/>
        <end position="135"/>
    </location>
</feature>
<dbReference type="InterPro" id="IPR055397">
    <property type="entry name" value="TraK_C"/>
</dbReference>
<name>A0A0H3ZPM8_9VIBR</name>
<evidence type="ECO:0000313" key="5">
    <source>
        <dbReference type="EMBL" id="AKN38346.1"/>
    </source>
</evidence>
<keyword evidence="1" id="KW-0812">Transmembrane</keyword>
<dbReference type="GeneID" id="93903403"/>
<dbReference type="EMBL" id="KP795455">
    <property type="protein sequence ID" value="AKN35874.1"/>
    <property type="molecule type" value="Genomic_DNA"/>
</dbReference>
<feature type="domain" description="TraK C-terminal" evidence="3">
    <location>
        <begin position="146"/>
        <end position="253"/>
    </location>
</feature>
<dbReference type="Pfam" id="PF23536">
    <property type="entry name" value="TraK_C"/>
    <property type="match status" value="1"/>
</dbReference>
<protein>
    <submittedName>
        <fullName evidence="4">IncF plasmid conjugative transfer pilus assemblyprotein TraK</fullName>
    </submittedName>
    <submittedName>
        <fullName evidence="7">Type-F conjugative transfer system secretin TraK</fullName>
    </submittedName>
</protein>
<gene>
    <name evidence="7" type="primary">traK</name>
    <name evidence="7" type="ORF">FC057_24240</name>
</gene>
<dbReference type="AlphaFoldDB" id="A0A0H3ZPM8"/>
<evidence type="ECO:0000313" key="6">
    <source>
        <dbReference type="EMBL" id="AKN40008.1"/>
    </source>
</evidence>
<reference evidence="7 8" key="2">
    <citation type="submission" date="2019-04" db="EMBL/GenBank/DDBJ databases">
        <title>A reverse ecology approach based on a biological definition of microbial populations.</title>
        <authorList>
            <person name="Arevalo P."/>
            <person name="Vaninsberghe D."/>
            <person name="Elsherbini J."/>
            <person name="Gore J."/>
            <person name="Polz M."/>
        </authorList>
    </citation>
    <scope>NUCLEOTIDE SEQUENCE [LARGE SCALE GENOMIC DNA]</scope>
    <source>
        <strain evidence="7 8">10N.222.45.A8</strain>
    </source>
</reference>
<evidence type="ECO:0000313" key="8">
    <source>
        <dbReference type="Proteomes" id="UP000308018"/>
    </source>
</evidence>
<organism evidence="4">
    <name type="scientific">Vibrio tasmaniensis</name>
    <dbReference type="NCBI Taxonomy" id="212663"/>
    <lineage>
        <taxon>Bacteria</taxon>
        <taxon>Pseudomonadati</taxon>
        <taxon>Pseudomonadota</taxon>
        <taxon>Gammaproteobacteria</taxon>
        <taxon>Vibrionales</taxon>
        <taxon>Vibrionaceae</taxon>
        <taxon>Vibrio</taxon>
    </lineage>
</organism>
<keyword evidence="1" id="KW-0472">Membrane</keyword>
<dbReference type="EMBL" id="KP795676">
    <property type="protein sequence ID" value="AKN40008.1"/>
    <property type="molecule type" value="Genomic_DNA"/>
</dbReference>
<keyword evidence="1" id="KW-1133">Transmembrane helix</keyword>
<proteinExistence type="predicted"/>
<evidence type="ECO:0000259" key="3">
    <source>
        <dbReference type="Pfam" id="PF23536"/>
    </source>
</evidence>
<evidence type="ECO:0000313" key="4">
    <source>
        <dbReference type="EMBL" id="AKN35874.1"/>
    </source>
</evidence>
<evidence type="ECO:0000259" key="2">
    <source>
        <dbReference type="Pfam" id="PF06586"/>
    </source>
</evidence>
<dbReference type="Proteomes" id="UP000308018">
    <property type="component" value="Unassembled WGS sequence"/>
</dbReference>
<evidence type="ECO:0000256" key="1">
    <source>
        <dbReference type="SAM" id="Phobius"/>
    </source>
</evidence>
<dbReference type="RefSeq" id="WP_017096434.1">
    <property type="nucleotide sequence ID" value="NZ_MDBG01000229.1"/>
</dbReference>
<evidence type="ECO:0000313" key="7">
    <source>
        <dbReference type="EMBL" id="TKG26713.1"/>
    </source>
</evidence>
<dbReference type="NCBIfam" id="TIGR02756">
    <property type="entry name" value="TraK_Ftype"/>
    <property type="match status" value="1"/>
</dbReference>
<dbReference type="EMBL" id="SYVV01000068">
    <property type="protein sequence ID" value="TKG26713.1"/>
    <property type="molecule type" value="Genomic_DNA"/>
</dbReference>
<dbReference type="InterPro" id="IPR010563">
    <property type="entry name" value="TraK_N"/>
</dbReference>